<proteinExistence type="predicted"/>
<reference evidence="1" key="2">
    <citation type="journal article" date="2015" name="Data Brief">
        <title>Shoot transcriptome of the giant reed, Arundo donax.</title>
        <authorList>
            <person name="Barrero R.A."/>
            <person name="Guerrero F.D."/>
            <person name="Moolhuijzen P."/>
            <person name="Goolsby J.A."/>
            <person name="Tidwell J."/>
            <person name="Bellgard S.E."/>
            <person name="Bellgard M.I."/>
        </authorList>
    </citation>
    <scope>NUCLEOTIDE SEQUENCE</scope>
    <source>
        <tissue evidence="1">Shoot tissue taken approximately 20 cm above the soil surface</tissue>
    </source>
</reference>
<dbReference type="AlphaFoldDB" id="A0A0A9FWG2"/>
<name>A0A0A9FWG2_ARUDO</name>
<organism evidence="1">
    <name type="scientific">Arundo donax</name>
    <name type="common">Giant reed</name>
    <name type="synonym">Donax arundinaceus</name>
    <dbReference type="NCBI Taxonomy" id="35708"/>
    <lineage>
        <taxon>Eukaryota</taxon>
        <taxon>Viridiplantae</taxon>
        <taxon>Streptophyta</taxon>
        <taxon>Embryophyta</taxon>
        <taxon>Tracheophyta</taxon>
        <taxon>Spermatophyta</taxon>
        <taxon>Magnoliopsida</taxon>
        <taxon>Liliopsida</taxon>
        <taxon>Poales</taxon>
        <taxon>Poaceae</taxon>
        <taxon>PACMAD clade</taxon>
        <taxon>Arundinoideae</taxon>
        <taxon>Arundineae</taxon>
        <taxon>Arundo</taxon>
    </lineage>
</organism>
<accession>A0A0A9FWG2</accession>
<dbReference type="EMBL" id="GBRH01180721">
    <property type="protein sequence ID" value="JAE17175.1"/>
    <property type="molecule type" value="Transcribed_RNA"/>
</dbReference>
<reference evidence="1" key="1">
    <citation type="submission" date="2014-09" db="EMBL/GenBank/DDBJ databases">
        <authorList>
            <person name="Magalhaes I.L.F."/>
            <person name="Oliveira U."/>
            <person name="Santos F.R."/>
            <person name="Vidigal T.H.D.A."/>
            <person name="Brescovit A.D."/>
            <person name="Santos A.J."/>
        </authorList>
    </citation>
    <scope>NUCLEOTIDE SEQUENCE</scope>
    <source>
        <tissue evidence="1">Shoot tissue taken approximately 20 cm above the soil surface</tissue>
    </source>
</reference>
<evidence type="ECO:0000313" key="1">
    <source>
        <dbReference type="EMBL" id="JAE17175.1"/>
    </source>
</evidence>
<sequence length="158" mass="16486">MRTTAPAATSWPTTLPPTTCPCPPARNTVRLLAAGGAGGGSTVPVMDRISNCPRRVATRLPGGSAPGWRRATLETAPPPLSTHTPRPRRRAYSEMHSTTSAPAATSRTCEWSALGLSRVIMMGGLGLFLDPSGLPRGFFVSPADPAPPSARTRADDEG</sequence>
<protein>
    <submittedName>
        <fullName evidence="1">Uncharacterized protein</fullName>
    </submittedName>
</protein>